<feature type="compositionally biased region" description="Pro residues" evidence="1">
    <location>
        <begin position="345"/>
        <end position="355"/>
    </location>
</feature>
<accession>A0ABY7QY59</accession>
<sequence length="365" mass="38647">MLSASRHLRRYLVLLLAPLLLLAGCVKLDMATEIKDEDHIHVKVTVGVSKSMAEMSGQDLTSEFSDCGQLAKSSGGASNAKVEKFEDDKYIGCTFSADGTAADFTENSEDTEITFDKDKVTFKMDSGTLSDSGGSNNPFGSGESLSASMLTDFKISVTFPGKVLSHSGSSKVDGRTVTWVDPKDMFSDEGLSATAERDGGVPMWVWIVVAVAALAIIGVVVAVVVKKKKGAKGSQPGNGDPSWAMQYPGQPQGQQEQWNNHPGQPYQGNPQGQQPPYPNPGQPQPYTNQPQPGQPGQPQPGQSQAQPGQPGQPQPGQSQAQPGQPQSQPGQPWGHAPGNGTGAPQPGPNPAQRPPSHPDDFWKKP</sequence>
<dbReference type="PROSITE" id="PS51257">
    <property type="entry name" value="PROKAR_LIPOPROTEIN"/>
    <property type="match status" value="1"/>
</dbReference>
<reference evidence="4 5" key="2">
    <citation type="submission" date="2023-06" db="EMBL/GenBank/DDBJ databases">
        <title>The Gram-positive Non-spore-bearing Anaerobic Bacilli of Human Feces.</title>
        <authorList>
            <person name="Eggerth A.H."/>
        </authorList>
    </citation>
    <scope>NUCLEOTIDE SEQUENCE [LARGE SCALE GENOMIC DNA]</scope>
    <source>
        <strain evidence="4 5">CBA3108</strain>
    </source>
</reference>
<evidence type="ECO:0000256" key="1">
    <source>
        <dbReference type="SAM" id="MobiDB-lite"/>
    </source>
</evidence>
<dbReference type="InterPro" id="IPR053807">
    <property type="entry name" value="LppM"/>
</dbReference>
<protein>
    <recommendedName>
        <fullName evidence="3">LppM domain-containing protein</fullName>
    </recommendedName>
</protein>
<evidence type="ECO:0000313" key="5">
    <source>
        <dbReference type="Proteomes" id="UP001212097"/>
    </source>
</evidence>
<name>A0ABY7QY59_9ACTN</name>
<keyword evidence="2" id="KW-1133">Transmembrane helix</keyword>
<keyword evidence="2" id="KW-0812">Transmembrane</keyword>
<feature type="compositionally biased region" description="Low complexity" evidence="1">
    <location>
        <begin position="246"/>
        <end position="272"/>
    </location>
</feature>
<feature type="compositionally biased region" description="Low complexity" evidence="1">
    <location>
        <begin position="299"/>
        <end position="344"/>
    </location>
</feature>
<dbReference type="RefSeq" id="WP_271417667.1">
    <property type="nucleotide sequence ID" value="NZ_CP115668.1"/>
</dbReference>
<reference evidence="4 5" key="1">
    <citation type="submission" date="2023-01" db="EMBL/GenBank/DDBJ databases">
        <authorList>
            <person name="Lee S.H."/>
            <person name="Jung H.S."/>
            <person name="Yun J.U."/>
        </authorList>
    </citation>
    <scope>NUCLEOTIDE SEQUENCE [LARGE SCALE GENOMIC DNA]</scope>
    <source>
        <strain evidence="4 5">CBA3108</strain>
    </source>
</reference>
<dbReference type="Proteomes" id="UP001212097">
    <property type="component" value="Chromosome"/>
</dbReference>
<feature type="compositionally biased region" description="Basic and acidic residues" evidence="1">
    <location>
        <begin position="356"/>
        <end position="365"/>
    </location>
</feature>
<evidence type="ECO:0000313" key="4">
    <source>
        <dbReference type="EMBL" id="WCC79467.1"/>
    </source>
</evidence>
<feature type="transmembrane region" description="Helical" evidence="2">
    <location>
        <begin position="203"/>
        <end position="225"/>
    </location>
</feature>
<feature type="domain" description="LppM" evidence="3">
    <location>
        <begin position="27"/>
        <end position="182"/>
    </location>
</feature>
<feature type="region of interest" description="Disordered" evidence="1">
    <location>
        <begin position="230"/>
        <end position="365"/>
    </location>
</feature>
<evidence type="ECO:0000256" key="2">
    <source>
        <dbReference type="SAM" id="Phobius"/>
    </source>
</evidence>
<organism evidence="4 5">
    <name type="scientific">Cutibacterium equinum</name>
    <dbReference type="NCBI Taxonomy" id="3016342"/>
    <lineage>
        <taxon>Bacteria</taxon>
        <taxon>Bacillati</taxon>
        <taxon>Actinomycetota</taxon>
        <taxon>Actinomycetes</taxon>
        <taxon>Propionibacteriales</taxon>
        <taxon>Propionibacteriaceae</taxon>
        <taxon>Cutibacterium</taxon>
    </lineage>
</organism>
<keyword evidence="2" id="KW-0472">Membrane</keyword>
<dbReference type="EMBL" id="CP115668">
    <property type="protein sequence ID" value="WCC79467.1"/>
    <property type="molecule type" value="Genomic_DNA"/>
</dbReference>
<proteinExistence type="predicted"/>
<feature type="compositionally biased region" description="Pro residues" evidence="1">
    <location>
        <begin position="273"/>
        <end position="283"/>
    </location>
</feature>
<keyword evidence="5" id="KW-1185">Reference proteome</keyword>
<evidence type="ECO:0000259" key="3">
    <source>
        <dbReference type="Pfam" id="PF21946"/>
    </source>
</evidence>
<dbReference type="Pfam" id="PF21946">
    <property type="entry name" value="LppM"/>
    <property type="match status" value="1"/>
</dbReference>
<gene>
    <name evidence="4" type="ORF">O6R08_08065</name>
</gene>